<evidence type="ECO:0000256" key="13">
    <source>
        <dbReference type="RuleBase" id="RU003960"/>
    </source>
</evidence>
<evidence type="ECO:0000256" key="5">
    <source>
        <dbReference type="ARBA" id="ARBA00022679"/>
    </source>
</evidence>
<evidence type="ECO:0000313" key="18">
    <source>
        <dbReference type="Proteomes" id="UP001283366"/>
    </source>
</evidence>
<evidence type="ECO:0000313" key="17">
    <source>
        <dbReference type="Proteomes" id="UP000196125"/>
    </source>
</evidence>
<dbReference type="RefSeq" id="WP_087482628.1">
    <property type="nucleotide sequence ID" value="NZ_AP024884.1"/>
</dbReference>
<dbReference type="GO" id="GO:0016829">
    <property type="term" value="F:lyase activity"/>
    <property type="evidence" value="ECO:0007669"/>
    <property type="project" value="UniProtKB-KW"/>
</dbReference>
<keyword evidence="7" id="KW-0560">Oxidoreductase</keyword>
<evidence type="ECO:0000256" key="6">
    <source>
        <dbReference type="ARBA" id="ARBA00022691"/>
    </source>
</evidence>
<dbReference type="SUPFAM" id="SSF53790">
    <property type="entry name" value="Tetrapyrrole methylase"/>
    <property type="match status" value="1"/>
</dbReference>
<evidence type="ECO:0000256" key="10">
    <source>
        <dbReference type="ARBA" id="ARBA00023268"/>
    </source>
</evidence>
<comment type="pathway">
    <text evidence="11">Porphyrin-containing compound metabolism; siroheme biosynthesis; precorrin-2 from uroporphyrinogen III: step 1/1.</text>
</comment>
<dbReference type="InterPro" id="IPR014777">
    <property type="entry name" value="4pyrrole_Mease_sub1"/>
</dbReference>
<dbReference type="EMBL" id="FXXI01000011">
    <property type="protein sequence ID" value="SMS02623.1"/>
    <property type="molecule type" value="Genomic_DNA"/>
</dbReference>
<dbReference type="InterPro" id="IPR050161">
    <property type="entry name" value="Siro_Cobalamin_biosynth"/>
</dbReference>
<dbReference type="PANTHER" id="PTHR45790:SF3">
    <property type="entry name" value="S-ADENOSYL-L-METHIONINE-DEPENDENT UROPORPHYRINOGEN III METHYLTRANSFERASE, CHLOROPLASTIC"/>
    <property type="match status" value="1"/>
</dbReference>
<dbReference type="GO" id="GO:0019354">
    <property type="term" value="P:siroheme biosynthetic process"/>
    <property type="evidence" value="ECO:0007669"/>
    <property type="project" value="UniProtKB-UniPathway"/>
</dbReference>
<dbReference type="Proteomes" id="UP001283366">
    <property type="component" value="Unassembled WGS sequence"/>
</dbReference>
<evidence type="ECO:0000256" key="3">
    <source>
        <dbReference type="ARBA" id="ARBA00022573"/>
    </source>
</evidence>
<evidence type="ECO:0000256" key="4">
    <source>
        <dbReference type="ARBA" id="ARBA00022603"/>
    </source>
</evidence>
<keyword evidence="10" id="KW-0511">Multifunctional enzyme</keyword>
<dbReference type="InterPro" id="IPR003043">
    <property type="entry name" value="Uropor_MeTrfase_CS"/>
</dbReference>
<dbReference type="GO" id="GO:0004851">
    <property type="term" value="F:uroporphyrin-III C-methyltransferase activity"/>
    <property type="evidence" value="ECO:0007669"/>
    <property type="project" value="UniProtKB-EC"/>
</dbReference>
<evidence type="ECO:0000256" key="7">
    <source>
        <dbReference type="ARBA" id="ARBA00023002"/>
    </source>
</evidence>
<evidence type="ECO:0000259" key="14">
    <source>
        <dbReference type="Pfam" id="PF00590"/>
    </source>
</evidence>
<dbReference type="NCBIfam" id="NF004790">
    <property type="entry name" value="PRK06136.1"/>
    <property type="match status" value="1"/>
</dbReference>
<dbReference type="Gene3D" id="3.40.1010.10">
    <property type="entry name" value="Cobalt-precorrin-4 Transmethylase, Domain 1"/>
    <property type="match status" value="1"/>
</dbReference>
<dbReference type="FunFam" id="3.40.1010.10:FF:000001">
    <property type="entry name" value="Siroheme synthase"/>
    <property type="match status" value="1"/>
</dbReference>
<dbReference type="UniPathway" id="UPA00262">
    <property type="reaction ID" value="UER00211"/>
</dbReference>
<keyword evidence="9" id="KW-0627">Porphyrin biosynthesis</keyword>
<dbReference type="GO" id="GO:0016491">
    <property type="term" value="F:oxidoreductase activity"/>
    <property type="evidence" value="ECO:0007669"/>
    <property type="project" value="UniProtKB-KW"/>
</dbReference>
<evidence type="ECO:0000256" key="2">
    <source>
        <dbReference type="ARBA" id="ARBA00012162"/>
    </source>
</evidence>
<keyword evidence="6" id="KW-0949">S-adenosyl-L-methionine</keyword>
<dbReference type="CDD" id="cd11642">
    <property type="entry name" value="SUMT"/>
    <property type="match status" value="1"/>
</dbReference>
<reference evidence="15 18" key="2">
    <citation type="submission" date="2023-11" db="EMBL/GenBank/DDBJ databases">
        <title>Plant-associative lifestyle of Vibrio porteresiae and its evolutionary dynamics.</title>
        <authorList>
            <person name="Rameshkumar N."/>
            <person name="Kirti K."/>
        </authorList>
    </citation>
    <scope>NUCLEOTIDE SEQUENCE [LARGE SCALE GENOMIC DNA]</scope>
    <source>
        <strain evidence="15 18">MSSRF38</strain>
    </source>
</reference>
<accession>A0A1Y6J2T6</accession>
<dbReference type="OrthoDB" id="9815856at2"/>
<keyword evidence="18" id="KW-1185">Reference proteome</keyword>
<reference evidence="16 17" key="1">
    <citation type="submission" date="2017-05" db="EMBL/GenBank/DDBJ databases">
        <authorList>
            <person name="Song R."/>
            <person name="Chenine A.L."/>
            <person name="Ruprecht R.M."/>
        </authorList>
    </citation>
    <scope>NUCLEOTIDE SEQUENCE [LARGE SCALE GENOMIC DNA]</scope>
    <source>
        <strain evidence="16 17">CECT 7927</strain>
    </source>
</reference>
<evidence type="ECO:0000313" key="16">
    <source>
        <dbReference type="EMBL" id="SMS02623.1"/>
    </source>
</evidence>
<evidence type="ECO:0000256" key="11">
    <source>
        <dbReference type="ARBA" id="ARBA00025705"/>
    </source>
</evidence>
<feature type="domain" description="Tetrapyrrole methylase" evidence="14">
    <location>
        <begin position="4"/>
        <end position="214"/>
    </location>
</feature>
<sequence>MKGKVWLVGAGPGDPTLLTVKALYCIRKAEVIVYDRLVSKEILQEAPDNCRMVNVGKLPNFHPIPQDDINDCLIQFARQGLNVVRLKGGDPYVFGRGGEEAEALAELGIEFEVIPGISSAIGGLAYAGIPVTHRDCASSFHVVTGHLKQGKDPLDWTQFSKLDGTLVILMGMSQIKHICQQLIDGGKSSNTPAAVVRYASRENQQVVTGTVADIARRVEEAKVTSPALIVIGGVAAKHTTLSFQATCRHIGELVESESDLIK</sequence>
<dbReference type="EC" id="2.1.1.107" evidence="2"/>
<evidence type="ECO:0000256" key="9">
    <source>
        <dbReference type="ARBA" id="ARBA00023244"/>
    </source>
</evidence>
<dbReference type="GO" id="GO:0009236">
    <property type="term" value="P:cobalamin biosynthetic process"/>
    <property type="evidence" value="ECO:0007669"/>
    <property type="project" value="UniProtKB-KW"/>
</dbReference>
<keyword evidence="3" id="KW-0169">Cobalamin biosynthesis</keyword>
<dbReference type="FunFam" id="3.30.950.10:FF:000001">
    <property type="entry name" value="Siroheme synthase"/>
    <property type="match status" value="1"/>
</dbReference>
<name>A0A1Y6J2T6_9VIBR</name>
<dbReference type="PANTHER" id="PTHR45790">
    <property type="entry name" value="SIROHEME SYNTHASE-RELATED"/>
    <property type="match status" value="1"/>
</dbReference>
<dbReference type="InterPro" id="IPR000878">
    <property type="entry name" value="4pyrrol_Mease"/>
</dbReference>
<dbReference type="InterPro" id="IPR006366">
    <property type="entry name" value="CobA/CysG_C"/>
</dbReference>
<evidence type="ECO:0000313" key="15">
    <source>
        <dbReference type="EMBL" id="MDW6005167.1"/>
    </source>
</evidence>
<dbReference type="Proteomes" id="UP000196125">
    <property type="component" value="Unassembled WGS sequence"/>
</dbReference>
<dbReference type="GO" id="GO:0032259">
    <property type="term" value="P:methylation"/>
    <property type="evidence" value="ECO:0007669"/>
    <property type="project" value="UniProtKB-KW"/>
</dbReference>
<dbReference type="PROSITE" id="PS00840">
    <property type="entry name" value="SUMT_2"/>
    <property type="match status" value="1"/>
</dbReference>
<dbReference type="EMBL" id="JAWRCO010000002">
    <property type="protein sequence ID" value="MDW6005167.1"/>
    <property type="molecule type" value="Genomic_DNA"/>
</dbReference>
<comment type="pathway">
    <text evidence="12">Cofactor biosynthesis; adenosylcobalamin biosynthesis; precorrin-2 from uroporphyrinogen III: step 1/1.</text>
</comment>
<protein>
    <recommendedName>
        <fullName evidence="2">uroporphyrinogen-III C-methyltransferase</fullName>
        <ecNumber evidence="2">2.1.1.107</ecNumber>
    </recommendedName>
</protein>
<evidence type="ECO:0000256" key="1">
    <source>
        <dbReference type="ARBA" id="ARBA00005879"/>
    </source>
</evidence>
<gene>
    <name evidence="16" type="primary">sumT</name>
    <name evidence="15" type="synonym">cobA</name>
    <name evidence="15" type="ORF">SBX37_20080</name>
    <name evidence="16" type="ORF">VIM7927_03957</name>
</gene>
<keyword evidence="5 13" id="KW-0808">Transferase</keyword>
<dbReference type="Pfam" id="PF00590">
    <property type="entry name" value="TP_methylase"/>
    <property type="match status" value="1"/>
</dbReference>
<dbReference type="PROSITE" id="PS00839">
    <property type="entry name" value="SUMT_1"/>
    <property type="match status" value="1"/>
</dbReference>
<evidence type="ECO:0000256" key="12">
    <source>
        <dbReference type="ARBA" id="ARBA00060548"/>
    </source>
</evidence>
<dbReference type="AlphaFoldDB" id="A0A1Y6J2T6"/>
<dbReference type="InterPro" id="IPR014776">
    <property type="entry name" value="4pyrrole_Mease_sub2"/>
</dbReference>
<dbReference type="NCBIfam" id="TIGR01469">
    <property type="entry name" value="cobA_cysG_Cterm"/>
    <property type="match status" value="1"/>
</dbReference>
<dbReference type="InterPro" id="IPR035996">
    <property type="entry name" value="4pyrrol_Methylase_sf"/>
</dbReference>
<dbReference type="Gene3D" id="3.30.950.10">
    <property type="entry name" value="Methyltransferase, Cobalt-precorrin-4 Transmethylase, Domain 2"/>
    <property type="match status" value="1"/>
</dbReference>
<evidence type="ECO:0000256" key="8">
    <source>
        <dbReference type="ARBA" id="ARBA00023239"/>
    </source>
</evidence>
<keyword evidence="4 13" id="KW-0489">Methyltransferase</keyword>
<organism evidence="16 17">
    <name type="scientific">Vibrio mangrovi</name>
    <dbReference type="NCBI Taxonomy" id="474394"/>
    <lineage>
        <taxon>Bacteria</taxon>
        <taxon>Pseudomonadati</taxon>
        <taxon>Pseudomonadota</taxon>
        <taxon>Gammaproteobacteria</taxon>
        <taxon>Vibrionales</taxon>
        <taxon>Vibrionaceae</taxon>
        <taxon>Vibrio</taxon>
    </lineage>
</organism>
<proteinExistence type="inferred from homology"/>
<comment type="similarity">
    <text evidence="1 13">Belongs to the precorrin methyltransferase family.</text>
</comment>
<keyword evidence="8" id="KW-0456">Lyase</keyword>